<organism evidence="1 2">
    <name type="scientific">Candidatus Nitrosopumilus salarius BD31</name>
    <dbReference type="NCBI Taxonomy" id="859350"/>
    <lineage>
        <taxon>Archaea</taxon>
        <taxon>Nitrososphaerota</taxon>
        <taxon>Nitrososphaeria</taxon>
        <taxon>Nitrosopumilales</taxon>
        <taxon>Nitrosopumilaceae</taxon>
        <taxon>Nitrosopumilus</taxon>
    </lineage>
</organism>
<dbReference type="AlphaFoldDB" id="I3D1K2"/>
<gene>
    <name evidence="1" type="ORF">BD31_I1564</name>
</gene>
<reference evidence="1 2" key="1">
    <citation type="journal article" date="2012" name="J. Bacteriol.">
        <title>Genome sequence of "Candidatus Nitrosopumilus salaria" BD31, an ammonia-oxidizing archaeon from the San Francisco Bay estuary.</title>
        <authorList>
            <person name="Mosier A.C."/>
            <person name="Allen E.E."/>
            <person name="Kim M."/>
            <person name="Ferriera S."/>
            <person name="Francis C.A."/>
        </authorList>
    </citation>
    <scope>NUCLEOTIDE SEQUENCE [LARGE SCALE GENOMIC DNA]</scope>
    <source>
        <strain evidence="1 2">BD31</strain>
    </source>
</reference>
<keyword evidence="2" id="KW-1185">Reference proteome</keyword>
<dbReference type="EMBL" id="AEXL02000111">
    <property type="protein sequence ID" value="EIJ65595.1"/>
    <property type="molecule type" value="Genomic_DNA"/>
</dbReference>
<proteinExistence type="predicted"/>
<comment type="caution">
    <text evidence="1">The sequence shown here is derived from an EMBL/GenBank/DDBJ whole genome shotgun (WGS) entry which is preliminary data.</text>
</comment>
<evidence type="ECO:0000313" key="1">
    <source>
        <dbReference type="EMBL" id="EIJ65595.1"/>
    </source>
</evidence>
<feature type="non-terminal residue" evidence="1">
    <location>
        <position position="1"/>
    </location>
</feature>
<protein>
    <submittedName>
        <fullName evidence="1">Uncharacterized protein</fullName>
    </submittedName>
</protein>
<dbReference type="RefSeq" id="WP_008300162.1">
    <property type="nucleotide sequence ID" value="NZ_AEXL02000111.1"/>
</dbReference>
<dbReference type="PATRIC" id="fig|859350.6.peg.1348"/>
<evidence type="ECO:0000313" key="2">
    <source>
        <dbReference type="Proteomes" id="UP000003423"/>
    </source>
</evidence>
<accession>I3D1K2</accession>
<dbReference type="Proteomes" id="UP000003423">
    <property type="component" value="Unassembled WGS sequence"/>
</dbReference>
<sequence>KNYLIELNDVEDEKYSKIKPLQDWEIYMDLYIPSNERISKKMKDVFQEVVKSWRSKSIEQSKIGVSKEIMDKEFNRILQKTNIENKEEK</sequence>
<name>I3D1K2_9ARCH</name>